<evidence type="ECO:0000259" key="6">
    <source>
        <dbReference type="PROSITE" id="PS50929"/>
    </source>
</evidence>
<dbReference type="AlphaFoldDB" id="A0A4R6JHS3"/>
<dbReference type="EMBL" id="SNWQ01000024">
    <property type="protein sequence ID" value="TDO35137.1"/>
    <property type="molecule type" value="Genomic_DNA"/>
</dbReference>
<dbReference type="Proteomes" id="UP000295388">
    <property type="component" value="Unassembled WGS sequence"/>
</dbReference>
<feature type="transmembrane region" description="Helical" evidence="5">
    <location>
        <begin position="12"/>
        <end position="31"/>
    </location>
</feature>
<evidence type="ECO:0000256" key="1">
    <source>
        <dbReference type="ARBA" id="ARBA00004651"/>
    </source>
</evidence>
<dbReference type="SUPFAM" id="SSF90123">
    <property type="entry name" value="ABC transporter transmembrane region"/>
    <property type="match status" value="1"/>
</dbReference>
<dbReference type="GO" id="GO:0005886">
    <property type="term" value="C:plasma membrane"/>
    <property type="evidence" value="ECO:0007669"/>
    <property type="project" value="UniProtKB-SubCell"/>
</dbReference>
<feature type="transmembrane region" description="Helical" evidence="5">
    <location>
        <begin position="43"/>
        <end position="63"/>
    </location>
</feature>
<dbReference type="GO" id="GO:0005524">
    <property type="term" value="F:ATP binding"/>
    <property type="evidence" value="ECO:0007669"/>
    <property type="project" value="InterPro"/>
</dbReference>
<sequence>MSTSPVTRSRRGRRAGLALVFLVGKNLMALLLTDGPMPRTAEILPRVLIVAGLISALGLVAVAGREVREVLSETVARHTKERIVDVAAAVELQAYENPAFHNRLARAATGQHRPIQLVDGLIGTIGALAGVAGIIIALLTIQPWLVPMVIVAAVPLTAAVLKAGQSLFGFHLRMTAATRARNYLFELLTGKPSATEVRAFGLTAHLLRRHGDLYDAHMTELRRTARQRFRIAVAGNLALATTLAGALAVLLHLALSGRIELADAATAGAALLVLAERTMMTVMSVGDIYESGLFVEDFTSFLAFGPAAIAARPTEPAPDRFRRITVEDLTFTYPGRRAARVARCLAADRRR</sequence>
<feature type="transmembrane region" description="Helical" evidence="5">
    <location>
        <begin position="144"/>
        <end position="164"/>
    </location>
</feature>
<protein>
    <recommendedName>
        <fullName evidence="6">ABC transmembrane type-1 domain-containing protein</fullName>
    </recommendedName>
</protein>
<evidence type="ECO:0000256" key="5">
    <source>
        <dbReference type="SAM" id="Phobius"/>
    </source>
</evidence>
<keyword evidence="4 5" id="KW-0472">Membrane</keyword>
<evidence type="ECO:0000256" key="2">
    <source>
        <dbReference type="ARBA" id="ARBA00022692"/>
    </source>
</evidence>
<gene>
    <name evidence="7" type="ORF">EV643_12423</name>
</gene>
<organism evidence="7 8">
    <name type="scientific">Kribbella caucasensis</name>
    <dbReference type="NCBI Taxonomy" id="2512215"/>
    <lineage>
        <taxon>Bacteria</taxon>
        <taxon>Bacillati</taxon>
        <taxon>Actinomycetota</taxon>
        <taxon>Actinomycetes</taxon>
        <taxon>Propionibacteriales</taxon>
        <taxon>Kribbellaceae</taxon>
        <taxon>Kribbella</taxon>
    </lineage>
</organism>
<name>A0A4R6JHS3_9ACTN</name>
<comment type="caution">
    <text evidence="7">The sequence shown here is derived from an EMBL/GenBank/DDBJ whole genome shotgun (WGS) entry which is preliminary data.</text>
</comment>
<evidence type="ECO:0000313" key="8">
    <source>
        <dbReference type="Proteomes" id="UP000295388"/>
    </source>
</evidence>
<keyword evidence="8" id="KW-1185">Reference proteome</keyword>
<dbReference type="InterPro" id="IPR011527">
    <property type="entry name" value="ABC1_TM_dom"/>
</dbReference>
<feature type="transmembrane region" description="Helical" evidence="5">
    <location>
        <begin position="231"/>
        <end position="253"/>
    </location>
</feature>
<proteinExistence type="predicted"/>
<reference evidence="7 8" key="1">
    <citation type="submission" date="2019-03" db="EMBL/GenBank/DDBJ databases">
        <title>Genomic Encyclopedia of Type Strains, Phase III (KMG-III): the genomes of soil and plant-associated and newly described type strains.</title>
        <authorList>
            <person name="Whitman W."/>
        </authorList>
    </citation>
    <scope>NUCLEOTIDE SEQUENCE [LARGE SCALE GENOMIC DNA]</scope>
    <source>
        <strain evidence="7 8">VKM Ac-2527</strain>
    </source>
</reference>
<evidence type="ECO:0000256" key="3">
    <source>
        <dbReference type="ARBA" id="ARBA00022989"/>
    </source>
</evidence>
<feature type="transmembrane region" description="Helical" evidence="5">
    <location>
        <begin position="117"/>
        <end position="138"/>
    </location>
</feature>
<evidence type="ECO:0000256" key="4">
    <source>
        <dbReference type="ARBA" id="ARBA00023136"/>
    </source>
</evidence>
<evidence type="ECO:0000313" key="7">
    <source>
        <dbReference type="EMBL" id="TDO35137.1"/>
    </source>
</evidence>
<accession>A0A4R6JHS3</accession>
<keyword evidence="3 5" id="KW-1133">Transmembrane helix</keyword>
<dbReference type="PROSITE" id="PS50929">
    <property type="entry name" value="ABC_TM1F"/>
    <property type="match status" value="1"/>
</dbReference>
<keyword evidence="2 5" id="KW-0812">Transmembrane</keyword>
<dbReference type="Gene3D" id="1.20.1560.10">
    <property type="entry name" value="ABC transporter type 1, transmembrane domain"/>
    <property type="match status" value="1"/>
</dbReference>
<dbReference type="GO" id="GO:0140359">
    <property type="term" value="F:ABC-type transporter activity"/>
    <property type="evidence" value="ECO:0007669"/>
    <property type="project" value="InterPro"/>
</dbReference>
<dbReference type="InterPro" id="IPR036640">
    <property type="entry name" value="ABC1_TM_sf"/>
</dbReference>
<comment type="subcellular location">
    <subcellularLocation>
        <location evidence="1">Cell membrane</location>
        <topology evidence="1">Multi-pass membrane protein</topology>
    </subcellularLocation>
</comment>
<feature type="domain" description="ABC transmembrane type-1" evidence="6">
    <location>
        <begin position="117"/>
        <end position="290"/>
    </location>
</feature>